<keyword evidence="3" id="KW-1185">Reference proteome</keyword>
<dbReference type="Proteomes" id="UP000620104">
    <property type="component" value="Unassembled WGS sequence"/>
</dbReference>
<accession>A0A8H3TPV5</accession>
<evidence type="ECO:0000256" key="1">
    <source>
        <dbReference type="SAM" id="MobiDB-lite"/>
    </source>
</evidence>
<organism evidence="2 3">
    <name type="scientific">Naganishia liquefaciens</name>
    <dbReference type="NCBI Taxonomy" id="104408"/>
    <lineage>
        <taxon>Eukaryota</taxon>
        <taxon>Fungi</taxon>
        <taxon>Dikarya</taxon>
        <taxon>Basidiomycota</taxon>
        <taxon>Agaricomycotina</taxon>
        <taxon>Tremellomycetes</taxon>
        <taxon>Filobasidiales</taxon>
        <taxon>Filobasidiaceae</taxon>
        <taxon>Naganishia</taxon>
    </lineage>
</organism>
<gene>
    <name evidence="2" type="ORF">NliqN6_1140</name>
</gene>
<protein>
    <submittedName>
        <fullName evidence="2">Uncharacterized protein</fullName>
    </submittedName>
</protein>
<name>A0A8H3TPV5_9TREE</name>
<proteinExistence type="predicted"/>
<evidence type="ECO:0000313" key="3">
    <source>
        <dbReference type="Proteomes" id="UP000620104"/>
    </source>
</evidence>
<evidence type="ECO:0000313" key="2">
    <source>
        <dbReference type="EMBL" id="GHJ84738.1"/>
    </source>
</evidence>
<feature type="region of interest" description="Disordered" evidence="1">
    <location>
        <begin position="178"/>
        <end position="221"/>
    </location>
</feature>
<dbReference type="AlphaFoldDB" id="A0A8H3TPV5"/>
<comment type="caution">
    <text evidence="2">The sequence shown here is derived from an EMBL/GenBank/DDBJ whole genome shotgun (WGS) entry which is preliminary data.</text>
</comment>
<reference evidence="2" key="1">
    <citation type="submission" date="2020-07" db="EMBL/GenBank/DDBJ databases">
        <title>Draft Genome Sequence of a Deep-Sea Yeast, Naganishia (Cryptococcus) liquefaciens strain N6.</title>
        <authorList>
            <person name="Han Y.W."/>
            <person name="Kajitani R."/>
            <person name="Morimoto H."/>
            <person name="Parhat M."/>
            <person name="Tsubouchi H."/>
            <person name="Bakenova O."/>
            <person name="Ogata M."/>
            <person name="Argunhan B."/>
            <person name="Aoki R."/>
            <person name="Kajiwara S."/>
            <person name="Itoh T."/>
            <person name="Iwasaki H."/>
        </authorList>
    </citation>
    <scope>NUCLEOTIDE SEQUENCE</scope>
    <source>
        <strain evidence="2">N6</strain>
    </source>
</reference>
<sequence>MELLNRLDFSNKWVKQRSTTESADEEHFRAGGHGDSATDHTALSEYDEQDNARDYPGKSGSIDLPSVPSGLAAAYFNGEFEVVGDWATGLENGDTGVLPAEEATKDMGATPGTNILAEIQKQASLGLPTAEAQQTDRQNDLSHAQTEPFLVISQKSYADSPFNPDGFRVENSSDYREASFASGGFSDSRESEKHYAGSDHESISSERHEEHEHRSINDPPECVRYEEPFSPFFARFEREGYLEEEEPKELTQDGFQHQFGELLREAGEDAVKQAVEDLFLEYAL</sequence>
<feature type="region of interest" description="Disordered" evidence="1">
    <location>
        <begin position="1"/>
        <end position="60"/>
    </location>
</feature>
<dbReference type="EMBL" id="BLZA01000009">
    <property type="protein sequence ID" value="GHJ84738.1"/>
    <property type="molecule type" value="Genomic_DNA"/>
</dbReference>
<feature type="compositionally biased region" description="Basic and acidic residues" evidence="1">
    <location>
        <begin position="187"/>
        <end position="221"/>
    </location>
</feature>